<dbReference type="GO" id="GO:0005737">
    <property type="term" value="C:cytoplasm"/>
    <property type="evidence" value="ECO:0007669"/>
    <property type="project" value="UniProtKB-SubCell"/>
</dbReference>
<evidence type="ECO:0000259" key="11">
    <source>
        <dbReference type="Pfam" id="PF01087"/>
    </source>
</evidence>
<keyword evidence="14" id="KW-1185">Reference proteome</keyword>
<evidence type="ECO:0000256" key="2">
    <source>
        <dbReference type="ARBA" id="ARBA00004496"/>
    </source>
</evidence>
<evidence type="ECO:0000256" key="4">
    <source>
        <dbReference type="ARBA" id="ARBA00008706"/>
    </source>
</evidence>
<dbReference type="PROSITE" id="PS01163">
    <property type="entry name" value="GAL_P_UDP_TRANSF_II"/>
    <property type="match status" value="1"/>
</dbReference>
<dbReference type="AlphaFoldDB" id="A0A0R1VN88"/>
<comment type="pathway">
    <text evidence="3 10">Carbohydrate metabolism; galactose metabolism.</text>
</comment>
<dbReference type="Proteomes" id="UP000051451">
    <property type="component" value="Unassembled WGS sequence"/>
</dbReference>
<keyword evidence="9 10" id="KW-0119">Carbohydrate metabolism</keyword>
<comment type="caution">
    <text evidence="13">The sequence shown here is derived from an EMBL/GenBank/DDBJ whole genome shotgun (WGS) entry which is preliminary data.</text>
</comment>
<feature type="domain" description="Galactose-1-phosphate uridyl transferase N-terminal" evidence="11">
    <location>
        <begin position="22"/>
        <end position="225"/>
    </location>
</feature>
<dbReference type="Pfam" id="PF02744">
    <property type="entry name" value="GalP_UDP_tr_C"/>
    <property type="match status" value="1"/>
</dbReference>
<proteinExistence type="inferred from homology"/>
<dbReference type="InterPro" id="IPR005849">
    <property type="entry name" value="GalP_Utransf_N"/>
</dbReference>
<dbReference type="InterPro" id="IPR000766">
    <property type="entry name" value="GalP_uridyl_Trfase_II"/>
</dbReference>
<evidence type="ECO:0000256" key="1">
    <source>
        <dbReference type="ARBA" id="ARBA00001107"/>
    </source>
</evidence>
<dbReference type="PIRSF" id="PIRSF006005">
    <property type="entry name" value="GalT_BS"/>
    <property type="match status" value="1"/>
</dbReference>
<evidence type="ECO:0000256" key="9">
    <source>
        <dbReference type="ARBA" id="ARBA00023277"/>
    </source>
</evidence>
<keyword evidence="7 10" id="KW-0548">Nucleotidyltransferase</keyword>
<dbReference type="PANTHER" id="PTHR39191:SF1">
    <property type="entry name" value="DUF4922 DOMAIN-CONTAINING PROTEIN"/>
    <property type="match status" value="1"/>
</dbReference>
<keyword evidence="5 10" id="KW-0963">Cytoplasm</keyword>
<comment type="similarity">
    <text evidence="4 10">Belongs to the galactose-1-phosphate uridylyltransferase type 2 family.</text>
</comment>
<dbReference type="InterPro" id="IPR005850">
    <property type="entry name" value="GalP_Utransf_C"/>
</dbReference>
<dbReference type="InterPro" id="IPR023425">
    <property type="entry name" value="GalP_uridyl_Trfase_II_CS"/>
</dbReference>
<dbReference type="GO" id="GO:0008108">
    <property type="term" value="F:UDP-glucose:hexose-1-phosphate uridylyltransferase activity"/>
    <property type="evidence" value="ECO:0007669"/>
    <property type="project" value="UniProtKB-UniRule"/>
</dbReference>
<sequence length="497" mass="56802">MEWMEKKTLITAFVAQIIAKTNFSELDQIYLYNRILNLVNGFDETGDFSNKSLLELADLLVNGSKDELTAGQKDILKTELLNFLVPIPSEINRIFWDKYQQQGVNAALKYLYQLDQSSNYIKTAEISKNKYFRYQSDYGELEITINLSKPEKDPRDIARQQAVKATSYPQCQLCFTNEGYQGRAGYPARSNHRIIRFNLLDETWGLQYSPYAYFNEHCIFVDEHHQLMKIDQKTFSRLLAILDLFPGYFVGSNADLPIVGGSILSHEHFQGGRHVFAMDQATISQQIHFAGFDNVKAGILNWPMSVIRLAGKDKAAIVKLATKILNCWKEYTDEKVSVIASSNHQPHHTVTPIARKRADEYELDLVLRDNHCTKEYPAGVFHPHPDVQNIKQENIGLIEVMGLAILPPRLQKELAEVKKYLLNQPNQLADKHLQWTKDILQHSAEKITAENVADVIKQALGKTFVRVLEDAGVFKTDTNGQRAFADFVNYVNKQERS</sequence>
<keyword evidence="8 10" id="KW-0299">Galactose metabolism</keyword>
<dbReference type="PANTHER" id="PTHR39191">
    <property type="entry name" value="GALACTOSE-1-PHOSPHATE URIDYLYLTRANSFERASE"/>
    <property type="match status" value="1"/>
</dbReference>
<comment type="subcellular location">
    <subcellularLocation>
        <location evidence="2 10">Cytoplasm</location>
    </subcellularLocation>
</comment>
<dbReference type="UniPathway" id="UPA00214"/>
<evidence type="ECO:0000256" key="5">
    <source>
        <dbReference type="ARBA" id="ARBA00022490"/>
    </source>
</evidence>
<dbReference type="EMBL" id="AZGB01000009">
    <property type="protein sequence ID" value="KRM07159.1"/>
    <property type="molecule type" value="Genomic_DNA"/>
</dbReference>
<comment type="catalytic activity">
    <reaction evidence="1 10">
        <text>alpha-D-galactose 1-phosphate + UDP-alpha-D-glucose = alpha-D-glucose 1-phosphate + UDP-alpha-D-galactose</text>
        <dbReference type="Rhea" id="RHEA:13989"/>
        <dbReference type="ChEBI" id="CHEBI:58336"/>
        <dbReference type="ChEBI" id="CHEBI:58601"/>
        <dbReference type="ChEBI" id="CHEBI:58885"/>
        <dbReference type="ChEBI" id="CHEBI:66914"/>
        <dbReference type="EC" id="2.7.7.12"/>
    </reaction>
</comment>
<reference evidence="13 14" key="1">
    <citation type="journal article" date="2015" name="Genome Announc.">
        <title>Expanding the biotechnology potential of lactobacilli through comparative genomics of 213 strains and associated genera.</title>
        <authorList>
            <person name="Sun Z."/>
            <person name="Harris H.M."/>
            <person name="McCann A."/>
            <person name="Guo C."/>
            <person name="Argimon S."/>
            <person name="Zhang W."/>
            <person name="Yang X."/>
            <person name="Jeffery I.B."/>
            <person name="Cooney J.C."/>
            <person name="Kagawa T.F."/>
            <person name="Liu W."/>
            <person name="Song Y."/>
            <person name="Salvetti E."/>
            <person name="Wrobel A."/>
            <person name="Rasinkangas P."/>
            <person name="Parkhill J."/>
            <person name="Rea M.C."/>
            <person name="O'Sullivan O."/>
            <person name="Ritari J."/>
            <person name="Douillard F.P."/>
            <person name="Paul Ross R."/>
            <person name="Yang R."/>
            <person name="Briner A.E."/>
            <person name="Felis G.E."/>
            <person name="de Vos W.M."/>
            <person name="Barrangou R."/>
            <person name="Klaenhammer T.R."/>
            <person name="Caufield P.W."/>
            <person name="Cui Y."/>
            <person name="Zhang H."/>
            <person name="O'Toole P.W."/>
        </authorList>
    </citation>
    <scope>NUCLEOTIDE SEQUENCE [LARGE SCALE GENOMIC DNA]</scope>
    <source>
        <strain evidence="13 14">DSM 18630</strain>
    </source>
</reference>
<dbReference type="Pfam" id="PF01087">
    <property type="entry name" value="GalP_UDP_transf"/>
    <property type="match status" value="1"/>
</dbReference>
<evidence type="ECO:0000313" key="14">
    <source>
        <dbReference type="Proteomes" id="UP000051451"/>
    </source>
</evidence>
<dbReference type="NCBIfam" id="TIGR01239">
    <property type="entry name" value="galT_2"/>
    <property type="match status" value="1"/>
</dbReference>
<evidence type="ECO:0000256" key="6">
    <source>
        <dbReference type="ARBA" id="ARBA00022679"/>
    </source>
</evidence>
<evidence type="ECO:0000256" key="3">
    <source>
        <dbReference type="ARBA" id="ARBA00004947"/>
    </source>
</evidence>
<protein>
    <recommendedName>
        <fullName evidence="10">Galactose-1-phosphate uridylyltransferase</fullName>
        <shortName evidence="10">Gal-1-P uridylyltransferase</shortName>
        <ecNumber evidence="10">2.7.7.12</ecNumber>
    </recommendedName>
    <alternativeName>
        <fullName evidence="10">UDP-glucose--hexose-1-phosphate uridylyltransferase</fullName>
    </alternativeName>
</protein>
<organism evidence="13 14">
    <name type="scientific">Liquorilactobacillus ghanensis DSM 18630</name>
    <dbReference type="NCBI Taxonomy" id="1423750"/>
    <lineage>
        <taxon>Bacteria</taxon>
        <taxon>Bacillati</taxon>
        <taxon>Bacillota</taxon>
        <taxon>Bacilli</taxon>
        <taxon>Lactobacillales</taxon>
        <taxon>Lactobacillaceae</taxon>
        <taxon>Liquorilactobacillus</taxon>
    </lineage>
</organism>
<dbReference type="STRING" id="1423750.FC89_GL000477"/>
<dbReference type="NCBIfam" id="NF003629">
    <property type="entry name" value="PRK05270.1-2"/>
    <property type="match status" value="1"/>
</dbReference>
<dbReference type="HAMAP" id="MF_00571">
    <property type="entry name" value="GalP_UDP_trans"/>
    <property type="match status" value="1"/>
</dbReference>
<name>A0A0R1VN88_9LACO</name>
<gene>
    <name evidence="10" type="primary">galT</name>
    <name evidence="13" type="ORF">FC89_GL000477</name>
</gene>
<evidence type="ECO:0000256" key="8">
    <source>
        <dbReference type="ARBA" id="ARBA00023144"/>
    </source>
</evidence>
<keyword evidence="6 10" id="KW-0808">Transferase</keyword>
<evidence type="ECO:0000256" key="10">
    <source>
        <dbReference type="HAMAP-Rule" id="MF_00571"/>
    </source>
</evidence>
<accession>A0A0R1VN88</accession>
<dbReference type="PATRIC" id="fig|1423750.3.peg.490"/>
<evidence type="ECO:0000256" key="7">
    <source>
        <dbReference type="ARBA" id="ARBA00022695"/>
    </source>
</evidence>
<feature type="domain" description="Galactose-1-phosphate uridyl transferase C-terminal" evidence="12">
    <location>
        <begin position="243"/>
        <end position="436"/>
    </location>
</feature>
<evidence type="ECO:0000313" key="13">
    <source>
        <dbReference type="EMBL" id="KRM07159.1"/>
    </source>
</evidence>
<dbReference type="EC" id="2.7.7.12" evidence="10"/>
<dbReference type="GO" id="GO:0006012">
    <property type="term" value="P:galactose metabolic process"/>
    <property type="evidence" value="ECO:0007669"/>
    <property type="project" value="UniProtKB-UniRule"/>
</dbReference>
<evidence type="ECO:0000259" key="12">
    <source>
        <dbReference type="Pfam" id="PF02744"/>
    </source>
</evidence>